<reference evidence="2 3" key="1">
    <citation type="submission" date="2022-05" db="EMBL/GenBank/DDBJ databases">
        <title>Streptomyces sp. nov. RY43-2 isolated from soil of a peat swamp forest.</title>
        <authorList>
            <person name="Kanchanasin P."/>
            <person name="Tanasupawat S."/>
            <person name="Phongsopitanun W."/>
        </authorList>
    </citation>
    <scope>NUCLEOTIDE SEQUENCE [LARGE SCALE GENOMIC DNA]</scope>
    <source>
        <strain evidence="2 3">RY43-2</strain>
    </source>
</reference>
<dbReference type="Proteomes" id="UP001523219">
    <property type="component" value="Unassembled WGS sequence"/>
</dbReference>
<dbReference type="EMBL" id="JAMWMR010000007">
    <property type="protein sequence ID" value="MCN9241249.1"/>
    <property type="molecule type" value="Genomic_DNA"/>
</dbReference>
<evidence type="ECO:0000313" key="2">
    <source>
        <dbReference type="EMBL" id="MCN9241249.1"/>
    </source>
</evidence>
<keyword evidence="1" id="KW-0175">Coiled coil</keyword>
<organism evidence="2 3">
    <name type="scientific">Streptomyces macrolidinus</name>
    <dbReference type="NCBI Taxonomy" id="2952607"/>
    <lineage>
        <taxon>Bacteria</taxon>
        <taxon>Bacillati</taxon>
        <taxon>Actinomycetota</taxon>
        <taxon>Actinomycetes</taxon>
        <taxon>Kitasatosporales</taxon>
        <taxon>Streptomycetaceae</taxon>
        <taxon>Streptomyces</taxon>
    </lineage>
</organism>
<protein>
    <submittedName>
        <fullName evidence="2">Uncharacterized protein</fullName>
    </submittedName>
</protein>
<sequence length="134" mass="15084">MNIQPLLEALDVRQDAAQALTDDLRTQIGELQARLREAETHLEHLAITRKTIIALADRIPTRAASPDLPEHPDYSRILAVFHETTGPLRARDICQALDHEPLPKNNEGARTKLKRLVKLNILTKDDAGSFARKR</sequence>
<evidence type="ECO:0000313" key="3">
    <source>
        <dbReference type="Proteomes" id="UP001523219"/>
    </source>
</evidence>
<comment type="caution">
    <text evidence="2">The sequence shown here is derived from an EMBL/GenBank/DDBJ whole genome shotgun (WGS) entry which is preliminary data.</text>
</comment>
<proteinExistence type="predicted"/>
<accession>A0ABT0ZBV4</accession>
<name>A0ABT0ZBV4_9ACTN</name>
<gene>
    <name evidence="2" type="ORF">NGF19_10690</name>
</gene>
<evidence type="ECO:0000256" key="1">
    <source>
        <dbReference type="SAM" id="Coils"/>
    </source>
</evidence>
<feature type="coiled-coil region" evidence="1">
    <location>
        <begin position="21"/>
        <end position="48"/>
    </location>
</feature>
<dbReference type="RefSeq" id="WP_252424384.1">
    <property type="nucleotide sequence ID" value="NZ_JAMWMR010000007.1"/>
</dbReference>
<keyword evidence="3" id="KW-1185">Reference proteome</keyword>